<dbReference type="InterPro" id="IPR002701">
    <property type="entry name" value="CM_II_prokaryot"/>
</dbReference>
<protein>
    <recommendedName>
        <fullName evidence="7">Bifunctional chorismate mutase/prephenate dehydratase</fullName>
        <ecNumber evidence="6">4.2.1.51</ecNumber>
    </recommendedName>
    <alternativeName>
        <fullName evidence="17">Chorismate mutase-prephenate dehydratase</fullName>
    </alternativeName>
    <alternativeName>
        <fullName evidence="8">Prephenate dehydratase</fullName>
    </alternativeName>
    <alternativeName>
        <fullName evidence="16">p-protein</fullName>
    </alternativeName>
</protein>
<evidence type="ECO:0000256" key="15">
    <source>
        <dbReference type="ARBA" id="ARBA00023268"/>
    </source>
</evidence>
<dbReference type="AlphaFoldDB" id="A0A1I6KSB3"/>
<feature type="binding site" evidence="19">
    <location>
        <position position="48"/>
    </location>
    <ligand>
        <name>substrate</name>
    </ligand>
</feature>
<evidence type="ECO:0000256" key="3">
    <source>
        <dbReference type="ARBA" id="ARBA00004496"/>
    </source>
</evidence>
<dbReference type="PROSITE" id="PS51168">
    <property type="entry name" value="CHORISMATE_MUT_2"/>
    <property type="match status" value="1"/>
</dbReference>
<name>A0A1I6KSB3_9FIRM</name>
<evidence type="ECO:0000259" key="21">
    <source>
        <dbReference type="PROSITE" id="PS51168"/>
    </source>
</evidence>
<dbReference type="SUPFAM" id="SSF48600">
    <property type="entry name" value="Chorismate mutase II"/>
    <property type="match status" value="1"/>
</dbReference>
<dbReference type="GO" id="GO:0009094">
    <property type="term" value="P:L-phenylalanine biosynthetic process"/>
    <property type="evidence" value="ECO:0007669"/>
    <property type="project" value="UniProtKB-UniPathway"/>
</dbReference>
<feature type="domain" description="Chorismate mutase" evidence="21">
    <location>
        <begin position="1"/>
        <end position="87"/>
    </location>
</feature>
<reference evidence="24 25" key="1">
    <citation type="submission" date="2016-10" db="EMBL/GenBank/DDBJ databases">
        <authorList>
            <person name="de Groot N.N."/>
        </authorList>
    </citation>
    <scope>NUCLEOTIDE SEQUENCE [LARGE SCALE GENOMIC DNA]</scope>
    <source>
        <strain evidence="24 25">743A</strain>
    </source>
</reference>
<dbReference type="RefSeq" id="WP_092561554.1">
    <property type="nucleotide sequence ID" value="NZ_FOYZ01000010.1"/>
</dbReference>
<accession>A0A1I6KSB3</accession>
<feature type="binding site" evidence="19">
    <location>
        <position position="35"/>
    </location>
    <ligand>
        <name>substrate</name>
    </ligand>
</feature>
<evidence type="ECO:0000256" key="9">
    <source>
        <dbReference type="ARBA" id="ARBA00022490"/>
    </source>
</evidence>
<evidence type="ECO:0000256" key="20">
    <source>
        <dbReference type="PIRSR" id="PIRSR001500-2"/>
    </source>
</evidence>
<evidence type="ECO:0000259" key="23">
    <source>
        <dbReference type="PROSITE" id="PS51671"/>
    </source>
</evidence>
<comment type="catalytic activity">
    <reaction evidence="1">
        <text>chorismate = prephenate</text>
        <dbReference type="Rhea" id="RHEA:13897"/>
        <dbReference type="ChEBI" id="CHEBI:29748"/>
        <dbReference type="ChEBI" id="CHEBI:29934"/>
        <dbReference type="EC" id="5.4.99.5"/>
    </reaction>
</comment>
<dbReference type="GO" id="GO:0046417">
    <property type="term" value="P:chorismate metabolic process"/>
    <property type="evidence" value="ECO:0007669"/>
    <property type="project" value="InterPro"/>
</dbReference>
<dbReference type="Proteomes" id="UP000199659">
    <property type="component" value="Unassembled WGS sequence"/>
</dbReference>
<feature type="domain" description="Prephenate dehydratase" evidence="22">
    <location>
        <begin position="108"/>
        <end position="285"/>
    </location>
</feature>
<evidence type="ECO:0000313" key="24">
    <source>
        <dbReference type="EMBL" id="SFR94064.1"/>
    </source>
</evidence>
<keyword evidence="14" id="KW-0456">Lyase</keyword>
<feature type="binding site" evidence="19">
    <location>
        <position position="24"/>
    </location>
    <ligand>
        <name>substrate</name>
    </ligand>
</feature>
<comment type="pathway">
    <text evidence="4">Amino-acid biosynthesis; L-phenylalanine biosynthesis; phenylpyruvate from prephenate: step 1/1.</text>
</comment>
<evidence type="ECO:0000256" key="1">
    <source>
        <dbReference type="ARBA" id="ARBA00000824"/>
    </source>
</evidence>
<feature type="binding site" evidence="19">
    <location>
        <position position="83"/>
    </location>
    <ligand>
        <name>substrate</name>
    </ligand>
</feature>
<evidence type="ECO:0000256" key="7">
    <source>
        <dbReference type="ARBA" id="ARBA00014401"/>
    </source>
</evidence>
<evidence type="ECO:0000256" key="2">
    <source>
        <dbReference type="ARBA" id="ARBA00002364"/>
    </source>
</evidence>
<dbReference type="PROSITE" id="PS51671">
    <property type="entry name" value="ACT"/>
    <property type="match status" value="1"/>
</dbReference>
<feature type="binding site" evidence="19">
    <location>
        <position position="7"/>
    </location>
    <ligand>
        <name>substrate</name>
    </ligand>
</feature>
<dbReference type="InterPro" id="IPR002912">
    <property type="entry name" value="ACT_dom"/>
</dbReference>
<comment type="pathway">
    <text evidence="5">Metabolic intermediate biosynthesis; prephenate biosynthesis; prephenate from chorismate: step 1/1.</text>
</comment>
<dbReference type="Gene3D" id="3.30.70.260">
    <property type="match status" value="1"/>
</dbReference>
<dbReference type="STRING" id="37658.SAMN05661086_02649"/>
<evidence type="ECO:0000256" key="4">
    <source>
        <dbReference type="ARBA" id="ARBA00004741"/>
    </source>
</evidence>
<keyword evidence="15" id="KW-0511">Multifunctional enzyme</keyword>
<evidence type="ECO:0000313" key="25">
    <source>
        <dbReference type="Proteomes" id="UP000199659"/>
    </source>
</evidence>
<dbReference type="PIRSF" id="PIRSF001500">
    <property type="entry name" value="Chor_mut_pdt_Ppr"/>
    <property type="match status" value="1"/>
</dbReference>
<dbReference type="GO" id="GO:0004664">
    <property type="term" value="F:prephenate dehydratase activity"/>
    <property type="evidence" value="ECO:0007669"/>
    <property type="project" value="UniProtKB-EC"/>
</dbReference>
<dbReference type="PROSITE" id="PS00858">
    <property type="entry name" value="PREPHENATE_DEHYDR_2"/>
    <property type="match status" value="1"/>
</dbReference>
<dbReference type="Pfam" id="PF01817">
    <property type="entry name" value="CM_2"/>
    <property type="match status" value="1"/>
</dbReference>
<feature type="binding site" evidence="19">
    <location>
        <position position="44"/>
    </location>
    <ligand>
        <name>substrate</name>
    </ligand>
</feature>
<comment type="subcellular location">
    <subcellularLocation>
        <location evidence="3">Cytoplasm</location>
    </subcellularLocation>
</comment>
<evidence type="ECO:0000256" key="11">
    <source>
        <dbReference type="ARBA" id="ARBA00023141"/>
    </source>
</evidence>
<dbReference type="InterPro" id="IPR045865">
    <property type="entry name" value="ACT-like_dom_sf"/>
</dbReference>
<sequence>MDLLESRAEIDKIDQDIVKLFQRRMSVAKEVAEYKQQTGKKVFDKERENEKLSTLKELADNEFNRHGIEELFTQIMSMSRKLQYGLIPSYQDDLAFMKISQINMENKCVVCYGEKGSYTEQAMEEYFGTDIKYFNTTTFKEVMESIKQGKAHFGVLPIENSSTGGITDIYDLLVEYDTYIIGEHIVKVDQNLLGVPGAKVEDIRTVYSHQQGLLQCAQYLEEHENMTGMVYQSTAASARKVMEEQDITQAAIASKKACQQYGLEILEESINSESNNSTRFIIITNKRYYFSDSNKVSIYFELPHASGTLYNMMSHFIYNNLNMTKIESRPIQGRKWEYRFFVEFEGNLEDPGVKNALNGIKEEAHCCKILGNFHTK</sequence>
<evidence type="ECO:0000256" key="17">
    <source>
        <dbReference type="ARBA" id="ARBA00031520"/>
    </source>
</evidence>
<dbReference type="Gene3D" id="3.40.190.10">
    <property type="entry name" value="Periplasmic binding protein-like II"/>
    <property type="match status" value="2"/>
</dbReference>
<keyword evidence="11" id="KW-0057">Aromatic amino acid biosynthesis</keyword>
<dbReference type="InterPro" id="IPR036979">
    <property type="entry name" value="CM_dom_sf"/>
</dbReference>
<feature type="domain" description="ACT" evidence="23">
    <location>
        <begin position="297"/>
        <end position="376"/>
    </location>
</feature>
<dbReference type="InterPro" id="IPR001086">
    <property type="entry name" value="Preph_deHydtase"/>
</dbReference>
<evidence type="ECO:0000256" key="18">
    <source>
        <dbReference type="ARBA" id="ARBA00047848"/>
    </source>
</evidence>
<organism evidence="24 25">
    <name type="scientific">Anaeromicropila populeti</name>
    <dbReference type="NCBI Taxonomy" id="37658"/>
    <lineage>
        <taxon>Bacteria</taxon>
        <taxon>Bacillati</taxon>
        <taxon>Bacillota</taxon>
        <taxon>Clostridia</taxon>
        <taxon>Lachnospirales</taxon>
        <taxon>Lachnospiraceae</taxon>
        <taxon>Anaeromicropila</taxon>
    </lineage>
</organism>
<dbReference type="InterPro" id="IPR008242">
    <property type="entry name" value="Chor_mutase/pphenate_deHydtase"/>
</dbReference>
<dbReference type="InterPro" id="IPR036263">
    <property type="entry name" value="Chorismate_II_sf"/>
</dbReference>
<keyword evidence="9" id="KW-0963">Cytoplasm</keyword>
<gene>
    <name evidence="24" type="ORF">SAMN05661086_02649</name>
</gene>
<evidence type="ECO:0000256" key="19">
    <source>
        <dbReference type="PIRSR" id="PIRSR001500-1"/>
    </source>
</evidence>
<dbReference type="OrthoDB" id="9802281at2"/>
<evidence type="ECO:0000256" key="10">
    <source>
        <dbReference type="ARBA" id="ARBA00022605"/>
    </source>
</evidence>
<dbReference type="GO" id="GO:0005737">
    <property type="term" value="C:cytoplasm"/>
    <property type="evidence" value="ECO:0007669"/>
    <property type="project" value="UniProtKB-SubCell"/>
</dbReference>
<keyword evidence="10" id="KW-0028">Amino-acid biosynthesis</keyword>
<dbReference type="Gene3D" id="1.20.59.10">
    <property type="entry name" value="Chorismate mutase"/>
    <property type="match status" value="1"/>
</dbReference>
<dbReference type="EC" id="4.2.1.51" evidence="6"/>
<dbReference type="SMART" id="SM00830">
    <property type="entry name" value="CM_2"/>
    <property type="match status" value="1"/>
</dbReference>
<dbReference type="SUPFAM" id="SSF55021">
    <property type="entry name" value="ACT-like"/>
    <property type="match status" value="1"/>
</dbReference>
<dbReference type="PANTHER" id="PTHR21022">
    <property type="entry name" value="PREPHENATE DEHYDRATASE P PROTEIN"/>
    <property type="match status" value="1"/>
</dbReference>
<dbReference type="PANTHER" id="PTHR21022:SF19">
    <property type="entry name" value="PREPHENATE DEHYDRATASE-RELATED"/>
    <property type="match status" value="1"/>
</dbReference>
<evidence type="ECO:0000256" key="6">
    <source>
        <dbReference type="ARBA" id="ARBA00013147"/>
    </source>
</evidence>
<dbReference type="CDD" id="cd04905">
    <property type="entry name" value="ACT_CM-PDT"/>
    <property type="match status" value="1"/>
</dbReference>
<dbReference type="UniPathway" id="UPA00121">
    <property type="reaction ID" value="UER00345"/>
</dbReference>
<evidence type="ECO:0000256" key="16">
    <source>
        <dbReference type="ARBA" id="ARBA00031175"/>
    </source>
</evidence>
<feature type="binding site" evidence="19">
    <location>
        <position position="79"/>
    </location>
    <ligand>
        <name>substrate</name>
    </ligand>
</feature>
<dbReference type="UniPathway" id="UPA00120">
    <property type="reaction ID" value="UER00203"/>
</dbReference>
<comment type="catalytic activity">
    <reaction evidence="18">
        <text>prephenate + H(+) = 3-phenylpyruvate + CO2 + H2O</text>
        <dbReference type="Rhea" id="RHEA:21648"/>
        <dbReference type="ChEBI" id="CHEBI:15377"/>
        <dbReference type="ChEBI" id="CHEBI:15378"/>
        <dbReference type="ChEBI" id="CHEBI:16526"/>
        <dbReference type="ChEBI" id="CHEBI:18005"/>
        <dbReference type="ChEBI" id="CHEBI:29934"/>
        <dbReference type="EC" id="4.2.1.51"/>
    </reaction>
</comment>
<evidence type="ECO:0000259" key="22">
    <source>
        <dbReference type="PROSITE" id="PS51171"/>
    </source>
</evidence>
<dbReference type="GO" id="GO:0004106">
    <property type="term" value="F:chorismate mutase activity"/>
    <property type="evidence" value="ECO:0007669"/>
    <property type="project" value="UniProtKB-EC"/>
</dbReference>
<proteinExistence type="predicted"/>
<dbReference type="EMBL" id="FOYZ01000010">
    <property type="protein sequence ID" value="SFR94064.1"/>
    <property type="molecule type" value="Genomic_DNA"/>
</dbReference>
<dbReference type="CDD" id="cd13631">
    <property type="entry name" value="PBP2_Ct-PDT_like"/>
    <property type="match status" value="1"/>
</dbReference>
<dbReference type="Pfam" id="PF00800">
    <property type="entry name" value="PDT"/>
    <property type="match status" value="1"/>
</dbReference>
<feature type="site" description="Essential for prephenate dehydratase activity" evidence="20">
    <location>
        <position position="278"/>
    </location>
</feature>
<dbReference type="SUPFAM" id="SSF53850">
    <property type="entry name" value="Periplasmic binding protein-like II"/>
    <property type="match status" value="1"/>
</dbReference>
<keyword evidence="13" id="KW-0413">Isomerase</keyword>
<dbReference type="InterPro" id="IPR018528">
    <property type="entry name" value="Preph_deHydtase_CS"/>
</dbReference>
<evidence type="ECO:0000256" key="5">
    <source>
        <dbReference type="ARBA" id="ARBA00004817"/>
    </source>
</evidence>
<evidence type="ECO:0000256" key="8">
    <source>
        <dbReference type="ARBA" id="ARBA00021872"/>
    </source>
</evidence>
<keyword evidence="12" id="KW-0584">Phenylalanine biosynthesis</keyword>
<comment type="function">
    <text evidence="2">Catalyzes the Claisen rearrangement of chorismate to prephenate and the decarboxylation/dehydration of prephenate to phenylpyruvate.</text>
</comment>
<keyword evidence="25" id="KW-1185">Reference proteome</keyword>
<dbReference type="NCBIfam" id="NF008865">
    <property type="entry name" value="PRK11898.1"/>
    <property type="match status" value="1"/>
</dbReference>
<dbReference type="PROSITE" id="PS51171">
    <property type="entry name" value="PREPHENATE_DEHYDR_3"/>
    <property type="match status" value="1"/>
</dbReference>
<evidence type="ECO:0000256" key="13">
    <source>
        <dbReference type="ARBA" id="ARBA00023235"/>
    </source>
</evidence>
<evidence type="ECO:0000256" key="14">
    <source>
        <dbReference type="ARBA" id="ARBA00023239"/>
    </source>
</evidence>
<evidence type="ECO:0000256" key="12">
    <source>
        <dbReference type="ARBA" id="ARBA00023222"/>
    </source>
</evidence>